<feature type="domain" description="Frog antimicrobial peptide propeptide" evidence="8">
    <location>
        <begin position="3"/>
        <end position="44"/>
    </location>
</feature>
<dbReference type="GO" id="GO:0006952">
    <property type="term" value="P:defense response"/>
    <property type="evidence" value="ECO:0007669"/>
    <property type="project" value="UniProtKB-KW"/>
</dbReference>
<organism evidence="9">
    <name type="scientific">Pithecopus hypochondrialis</name>
    <name type="common">Orange-legged leaf frog</name>
    <name type="synonym">Phyllomedusa hypochondrialis</name>
    <dbReference type="NCBI Taxonomy" id="317381"/>
    <lineage>
        <taxon>Eukaryota</taxon>
        <taxon>Metazoa</taxon>
        <taxon>Chordata</taxon>
        <taxon>Craniata</taxon>
        <taxon>Vertebrata</taxon>
        <taxon>Euteleostomi</taxon>
        <taxon>Amphibia</taxon>
        <taxon>Batrachia</taxon>
        <taxon>Anura</taxon>
        <taxon>Neobatrachia</taxon>
        <taxon>Hyloidea</taxon>
        <taxon>Hylidae</taxon>
        <taxon>Phyllomedusinae</taxon>
        <taxon>Pithecopus</taxon>
    </lineage>
</organism>
<dbReference type="Pfam" id="PF03032">
    <property type="entry name" value="FSAP_sig_propep"/>
    <property type="match status" value="1"/>
</dbReference>
<keyword evidence="2" id="KW-0878">Amphibian defense peptide</keyword>
<keyword evidence="4" id="KW-0929">Antimicrobial</keyword>
<evidence type="ECO:0000256" key="4">
    <source>
        <dbReference type="ARBA" id="ARBA00022529"/>
    </source>
</evidence>
<keyword evidence="5 7" id="KW-0732">Signal</keyword>
<comment type="subcellular location">
    <subcellularLocation>
        <location evidence="1">Secreted</location>
    </subcellularLocation>
</comment>
<keyword evidence="3" id="KW-0964">Secreted</keyword>
<feature type="chain" id="PRO_5013144828" evidence="7">
    <location>
        <begin position="23"/>
        <end position="80"/>
    </location>
</feature>
<dbReference type="PIRSF" id="PIRSF001822">
    <property type="entry name" value="Dermaseptin_precursor"/>
    <property type="match status" value="1"/>
</dbReference>
<feature type="signal peptide" evidence="7">
    <location>
        <begin position="1"/>
        <end position="22"/>
    </location>
</feature>
<dbReference type="InterPro" id="IPR016322">
    <property type="entry name" value="FSAP"/>
</dbReference>
<protein>
    <submittedName>
        <fullName evidence="9">Distinctin-like peptide</fullName>
    </submittedName>
</protein>
<evidence type="ECO:0000256" key="3">
    <source>
        <dbReference type="ARBA" id="ARBA00022525"/>
    </source>
</evidence>
<dbReference type="AlphaFoldDB" id="A0A238GSL3"/>
<name>A0A238GSL3_PITHY</name>
<evidence type="ECO:0000256" key="2">
    <source>
        <dbReference type="ARBA" id="ARBA00022446"/>
    </source>
</evidence>
<proteinExistence type="evidence at transcript level"/>
<dbReference type="GO" id="GO:0005576">
    <property type="term" value="C:extracellular region"/>
    <property type="evidence" value="ECO:0007669"/>
    <property type="project" value="UniProtKB-SubCell"/>
</dbReference>
<evidence type="ECO:0000256" key="1">
    <source>
        <dbReference type="ARBA" id="ARBA00004613"/>
    </source>
</evidence>
<reference evidence="9" key="1">
    <citation type="submission" date="2017-01" db="EMBL/GenBank/DDBJ databases">
        <title>DLP-PH, A Novel Family Prototype Antimicrobial Peptide with Multiple Bioactivities from the Skin Secretion of the Tiger-Legged Leaf Frog Phyllomedusa hypochondrialis.</title>
        <authorList>
            <person name="Wu D."/>
            <person name="Gao Y."/>
            <person name="Xi X."/>
            <person name="Ma C."/>
            <person name="Wang L."/>
            <person name="Zhou M."/>
            <person name="Chen T."/>
            <person name="Shaw C."/>
        </authorList>
    </citation>
    <scope>NUCLEOTIDE SEQUENCE</scope>
    <source>
        <tissue evidence="9">Skin</tissue>
    </source>
</reference>
<accession>A0A238GSL3</accession>
<dbReference type="InterPro" id="IPR004275">
    <property type="entry name" value="Frog_antimicrobial_propeptide"/>
</dbReference>
<dbReference type="EMBL" id="LT718215">
    <property type="protein sequence ID" value="SIW62022.1"/>
    <property type="molecule type" value="mRNA"/>
</dbReference>
<evidence type="ECO:0000256" key="7">
    <source>
        <dbReference type="SAM" id="SignalP"/>
    </source>
</evidence>
<sequence>MDFLKKSLFLVLFLALVPLSFCEEEKRGQENEERQDDDQSEEKRNLVSALIEGRKYLKNVLKKLNRLKEKNKAKNSKENN</sequence>
<gene>
    <name evidence="9" type="primary">DLP-PH</name>
</gene>
<evidence type="ECO:0000256" key="6">
    <source>
        <dbReference type="ARBA" id="ARBA00022815"/>
    </source>
</evidence>
<evidence type="ECO:0000259" key="8">
    <source>
        <dbReference type="Pfam" id="PF03032"/>
    </source>
</evidence>
<evidence type="ECO:0000313" key="9">
    <source>
        <dbReference type="EMBL" id="SIW62022.1"/>
    </source>
</evidence>
<evidence type="ECO:0000256" key="5">
    <source>
        <dbReference type="ARBA" id="ARBA00022729"/>
    </source>
</evidence>
<keyword evidence="6" id="KW-0027">Amidation</keyword>